<evidence type="ECO:0000259" key="9">
    <source>
        <dbReference type="PROSITE" id="PS01124"/>
    </source>
</evidence>
<name>A0A5P8M7E2_9LACO</name>
<keyword evidence="7" id="KW-0804">Transcription</keyword>
<dbReference type="PANTHER" id="PTHR42713">
    <property type="entry name" value="HISTIDINE KINASE-RELATED"/>
    <property type="match status" value="1"/>
</dbReference>
<dbReference type="InterPro" id="IPR051552">
    <property type="entry name" value="HptR"/>
</dbReference>
<evidence type="ECO:0000256" key="6">
    <source>
        <dbReference type="ARBA" id="ARBA00023125"/>
    </source>
</evidence>
<dbReference type="RefSeq" id="WP_152261340.1">
    <property type="nucleotide sequence ID" value="NZ_CP045143.1"/>
</dbReference>
<dbReference type="AlphaFoldDB" id="A0A5P8M7E2"/>
<keyword evidence="3 8" id="KW-0597">Phosphoprotein</keyword>
<dbReference type="PROSITE" id="PS50110">
    <property type="entry name" value="RESPONSE_REGULATORY"/>
    <property type="match status" value="1"/>
</dbReference>
<evidence type="ECO:0000256" key="4">
    <source>
        <dbReference type="ARBA" id="ARBA00023012"/>
    </source>
</evidence>
<dbReference type="PROSITE" id="PS01124">
    <property type="entry name" value="HTH_ARAC_FAMILY_2"/>
    <property type="match status" value="1"/>
</dbReference>
<dbReference type="SMART" id="SM00448">
    <property type="entry name" value="REC"/>
    <property type="match status" value="1"/>
</dbReference>
<dbReference type="CDD" id="cd17536">
    <property type="entry name" value="REC_YesN-like"/>
    <property type="match status" value="1"/>
</dbReference>
<dbReference type="SUPFAM" id="SSF46689">
    <property type="entry name" value="Homeodomain-like"/>
    <property type="match status" value="2"/>
</dbReference>
<gene>
    <name evidence="11" type="ORF">D1010_14270</name>
</gene>
<sequence length="427" mass="48541">MKVLLVDDENHILEYLKHLIRWSDFGYDTVLTATSGQAASQLLQAEKPALLITDIRMPEVSGLDLARLVTTNKLATQVVILSGYSEFDYAQQALRYGVVDYLLKPVLQPDLEKVVRHVAQLRQENFDLSNTRPLQLWLAALTTLPQAVPEGSLIYSALVRDNYAWRLLPPQEIADVPALVTVPLTAHMLLLTNEEVGLPIVPVTKQKDTHQALFQYLFGELPADYHYFPGDKRNINYFPQMQTINKQEEDTVLFNQLFIDLVTLINGHNPVLLKDLGINNLWHVTAGRLQANMPVLADWIQSFFQQDRSIEVVAHVKQYITANLGDDVTLDKLGDLVYLHPVYLSRLFKKEAGTTIGQFTVDVRMERAAALLVESNLRVEDISRMVGYNETQYFIRVFKRHYGLTPKQYREIKTMQGEQGHGIGTSL</sequence>
<evidence type="ECO:0000256" key="5">
    <source>
        <dbReference type="ARBA" id="ARBA00023015"/>
    </source>
</evidence>
<dbReference type="InterPro" id="IPR018060">
    <property type="entry name" value="HTH_AraC"/>
</dbReference>
<keyword evidence="2" id="KW-0963">Cytoplasm</keyword>
<feature type="domain" description="Response regulatory" evidence="10">
    <location>
        <begin position="2"/>
        <end position="119"/>
    </location>
</feature>
<dbReference type="Pfam" id="PF00072">
    <property type="entry name" value="Response_reg"/>
    <property type="match status" value="1"/>
</dbReference>
<keyword evidence="6" id="KW-0238">DNA-binding</keyword>
<dbReference type="Gene3D" id="1.10.10.60">
    <property type="entry name" value="Homeodomain-like"/>
    <property type="match status" value="2"/>
</dbReference>
<proteinExistence type="predicted"/>
<feature type="domain" description="HTH araC/xylS-type" evidence="9">
    <location>
        <begin position="314"/>
        <end position="412"/>
    </location>
</feature>
<dbReference type="GO" id="GO:0000160">
    <property type="term" value="P:phosphorelay signal transduction system"/>
    <property type="evidence" value="ECO:0007669"/>
    <property type="project" value="UniProtKB-KW"/>
</dbReference>
<dbReference type="InterPro" id="IPR009057">
    <property type="entry name" value="Homeodomain-like_sf"/>
</dbReference>
<evidence type="ECO:0000256" key="1">
    <source>
        <dbReference type="ARBA" id="ARBA00004496"/>
    </source>
</evidence>
<dbReference type="SMART" id="SM00342">
    <property type="entry name" value="HTH_ARAC"/>
    <property type="match status" value="1"/>
</dbReference>
<organism evidence="11 12">
    <name type="scientific">Schleiferilactobacillus harbinensis</name>
    <dbReference type="NCBI Taxonomy" id="304207"/>
    <lineage>
        <taxon>Bacteria</taxon>
        <taxon>Bacillati</taxon>
        <taxon>Bacillota</taxon>
        <taxon>Bacilli</taxon>
        <taxon>Lactobacillales</taxon>
        <taxon>Lactobacillaceae</taxon>
        <taxon>Schleiferilactobacillus</taxon>
    </lineage>
</organism>
<accession>A0A5P8M7E2</accession>
<dbReference type="SUPFAM" id="SSF52172">
    <property type="entry name" value="CheY-like"/>
    <property type="match status" value="1"/>
</dbReference>
<comment type="subcellular location">
    <subcellularLocation>
        <location evidence="1">Cytoplasm</location>
    </subcellularLocation>
</comment>
<evidence type="ECO:0000256" key="2">
    <source>
        <dbReference type="ARBA" id="ARBA00022490"/>
    </source>
</evidence>
<dbReference type="PANTHER" id="PTHR42713:SF3">
    <property type="entry name" value="TRANSCRIPTIONAL REGULATORY PROTEIN HPTR"/>
    <property type="match status" value="1"/>
</dbReference>
<dbReference type="GO" id="GO:0005737">
    <property type="term" value="C:cytoplasm"/>
    <property type="evidence" value="ECO:0007669"/>
    <property type="project" value="UniProtKB-SubCell"/>
</dbReference>
<dbReference type="Proteomes" id="UP000326779">
    <property type="component" value="Chromosome"/>
</dbReference>
<dbReference type="InterPro" id="IPR001789">
    <property type="entry name" value="Sig_transdc_resp-reg_receiver"/>
</dbReference>
<evidence type="ECO:0000256" key="3">
    <source>
        <dbReference type="ARBA" id="ARBA00022553"/>
    </source>
</evidence>
<dbReference type="GO" id="GO:0003700">
    <property type="term" value="F:DNA-binding transcription factor activity"/>
    <property type="evidence" value="ECO:0007669"/>
    <property type="project" value="InterPro"/>
</dbReference>
<dbReference type="GO" id="GO:0043565">
    <property type="term" value="F:sequence-specific DNA binding"/>
    <property type="evidence" value="ECO:0007669"/>
    <property type="project" value="InterPro"/>
</dbReference>
<dbReference type="KEGG" id="lhb:D1010_14270"/>
<evidence type="ECO:0000256" key="7">
    <source>
        <dbReference type="ARBA" id="ARBA00023163"/>
    </source>
</evidence>
<evidence type="ECO:0000259" key="10">
    <source>
        <dbReference type="PROSITE" id="PS50110"/>
    </source>
</evidence>
<dbReference type="PRINTS" id="PR00032">
    <property type="entry name" value="HTHARAC"/>
</dbReference>
<dbReference type="EMBL" id="CP045143">
    <property type="protein sequence ID" value="QFR24442.1"/>
    <property type="molecule type" value="Genomic_DNA"/>
</dbReference>
<dbReference type="PROSITE" id="PS00041">
    <property type="entry name" value="HTH_ARAC_FAMILY_1"/>
    <property type="match status" value="1"/>
</dbReference>
<protein>
    <submittedName>
        <fullName evidence="11">Response regulator</fullName>
    </submittedName>
</protein>
<reference evidence="11 12" key="1">
    <citation type="submission" date="2019-10" db="EMBL/GenBank/DDBJ databases">
        <title>The completed genome of Lactobacillus harbinensis M1.</title>
        <authorList>
            <person name="Zheng Y."/>
        </authorList>
    </citation>
    <scope>NUCLEOTIDE SEQUENCE [LARGE SCALE GENOMIC DNA]</scope>
    <source>
        <strain evidence="11 12">M1</strain>
    </source>
</reference>
<dbReference type="Pfam" id="PF12833">
    <property type="entry name" value="HTH_18"/>
    <property type="match status" value="1"/>
</dbReference>
<keyword evidence="4" id="KW-0902">Two-component regulatory system</keyword>
<dbReference type="InterPro" id="IPR011006">
    <property type="entry name" value="CheY-like_superfamily"/>
</dbReference>
<evidence type="ECO:0000313" key="12">
    <source>
        <dbReference type="Proteomes" id="UP000326779"/>
    </source>
</evidence>
<keyword evidence="5" id="KW-0805">Transcription regulation</keyword>
<evidence type="ECO:0000256" key="8">
    <source>
        <dbReference type="PROSITE-ProRule" id="PRU00169"/>
    </source>
</evidence>
<dbReference type="InterPro" id="IPR020449">
    <property type="entry name" value="Tscrpt_reg_AraC-type_HTH"/>
</dbReference>
<dbReference type="InterPro" id="IPR018062">
    <property type="entry name" value="HTH_AraC-typ_CS"/>
</dbReference>
<evidence type="ECO:0000313" key="11">
    <source>
        <dbReference type="EMBL" id="QFR24442.1"/>
    </source>
</evidence>
<dbReference type="Gene3D" id="3.40.50.2300">
    <property type="match status" value="1"/>
</dbReference>
<feature type="modified residue" description="4-aspartylphosphate" evidence="8">
    <location>
        <position position="54"/>
    </location>
</feature>